<proteinExistence type="predicted"/>
<name>A0A7X2MH71_9LACO</name>
<dbReference type="AlphaFoldDB" id="A0A7X2MH71"/>
<organism evidence="2 3">
    <name type="scientific">Ligilactobacillus salivarius</name>
    <dbReference type="NCBI Taxonomy" id="1624"/>
    <lineage>
        <taxon>Bacteria</taxon>
        <taxon>Bacillati</taxon>
        <taxon>Bacillota</taxon>
        <taxon>Bacilli</taxon>
        <taxon>Lactobacillales</taxon>
        <taxon>Lactobacillaceae</taxon>
        <taxon>Ligilactobacillus</taxon>
    </lineage>
</organism>
<dbReference type="EMBL" id="WKKX01000779">
    <property type="protein sequence ID" value="MSE09333.1"/>
    <property type="molecule type" value="Genomic_DNA"/>
</dbReference>
<feature type="region of interest" description="Disordered" evidence="1">
    <location>
        <begin position="86"/>
        <end position="105"/>
    </location>
</feature>
<evidence type="ECO:0000313" key="3">
    <source>
        <dbReference type="Proteomes" id="UP000467635"/>
    </source>
</evidence>
<dbReference type="Proteomes" id="UP000467635">
    <property type="component" value="Unassembled WGS sequence"/>
</dbReference>
<protein>
    <submittedName>
        <fullName evidence="2">Uncharacterized protein</fullName>
    </submittedName>
</protein>
<accession>A0A7X2MH71</accession>
<gene>
    <name evidence="2" type="ORF">GKC33_11775</name>
</gene>
<sequence length="105" mass="10936">MSNETTIKAKIQVSGLSELEKAKSLIESLGHSEISVGGLSKLVSELNKITETAKKAENAIKGLGEIKSSHATNALTEGLNKASEQATKLESKLKEASNVNTGSVG</sequence>
<evidence type="ECO:0000313" key="2">
    <source>
        <dbReference type="EMBL" id="MSE09333.1"/>
    </source>
</evidence>
<comment type="caution">
    <text evidence="2">The sequence shown here is derived from an EMBL/GenBank/DDBJ whole genome shotgun (WGS) entry which is preliminary data.</text>
</comment>
<reference evidence="2 3" key="1">
    <citation type="submission" date="2019-11" db="EMBL/GenBank/DDBJ databases">
        <title>Draft Genome Sequence of Plant Growth-Promoting Rhizosphere-Associated Bacteria.</title>
        <authorList>
            <person name="Vasilyev I.Y."/>
            <person name="Radchenko V."/>
            <person name="Ilnitskaya E.V."/>
        </authorList>
    </citation>
    <scope>NUCLEOTIDE SEQUENCE [LARGE SCALE GENOMIC DNA]</scope>
    <source>
        <strain evidence="2 3">VRA_01-1sq_f</strain>
    </source>
</reference>
<evidence type="ECO:0000256" key="1">
    <source>
        <dbReference type="SAM" id="MobiDB-lite"/>
    </source>
</evidence>
<feature type="non-terminal residue" evidence="2">
    <location>
        <position position="105"/>
    </location>
</feature>